<dbReference type="PANTHER" id="PTHR40047">
    <property type="entry name" value="UPF0703 PROTEIN YCGQ"/>
    <property type="match status" value="1"/>
</dbReference>
<feature type="transmembrane region" description="Helical" evidence="1">
    <location>
        <begin position="47"/>
        <end position="70"/>
    </location>
</feature>
<name>A0A846H3W1_9CYAN</name>
<reference evidence="3 4" key="1">
    <citation type="journal article" date="2015" name="Genome Announc.">
        <title>Draft Genome Sequence of Cyanobacterium Hassallia byssoidea Strain VB512170, Isolated from Monuments in India.</title>
        <authorList>
            <person name="Singh D."/>
            <person name="Chandrababunaidu M.M."/>
            <person name="Panda A."/>
            <person name="Sen D."/>
            <person name="Bhattacharyya S."/>
            <person name="Adhikary S.P."/>
            <person name="Tripathy S."/>
        </authorList>
    </citation>
    <scope>NUCLEOTIDE SEQUENCE [LARGE SCALE GENOMIC DNA]</scope>
    <source>
        <strain evidence="3 4">VB512170</strain>
    </source>
</reference>
<feature type="domain" description="DUF1980" evidence="2">
    <location>
        <begin position="146"/>
        <end position="255"/>
    </location>
</feature>
<dbReference type="PANTHER" id="PTHR40047:SF1">
    <property type="entry name" value="UPF0703 PROTEIN YCGQ"/>
    <property type="match status" value="1"/>
</dbReference>
<evidence type="ECO:0000256" key="1">
    <source>
        <dbReference type="SAM" id="Phobius"/>
    </source>
</evidence>
<dbReference type="InterPro" id="IPR052955">
    <property type="entry name" value="UPF0703_membrane_permease"/>
</dbReference>
<keyword evidence="4" id="KW-1185">Reference proteome</keyword>
<dbReference type="AlphaFoldDB" id="A0A846H3W1"/>
<feature type="transmembrane region" description="Helical" evidence="1">
    <location>
        <begin position="14"/>
        <end position="35"/>
    </location>
</feature>
<dbReference type="Proteomes" id="UP000031549">
    <property type="component" value="Unassembled WGS sequence"/>
</dbReference>
<feature type="transmembrane region" description="Helical" evidence="1">
    <location>
        <begin position="82"/>
        <end position="104"/>
    </location>
</feature>
<comment type="caution">
    <text evidence="3">The sequence shown here is derived from an EMBL/GenBank/DDBJ whole genome shotgun (WGS) entry which is preliminary data.</text>
</comment>
<accession>A0A846H3W1</accession>
<gene>
    <name evidence="3" type="ORF">PI95_004225</name>
</gene>
<evidence type="ECO:0000259" key="2">
    <source>
        <dbReference type="Pfam" id="PF21537"/>
    </source>
</evidence>
<keyword evidence="1" id="KW-0472">Membrane</keyword>
<dbReference type="RefSeq" id="WP_039744698.1">
    <property type="nucleotide sequence ID" value="NZ_JTCM02000005.1"/>
</dbReference>
<keyword evidence="1" id="KW-1133">Transmembrane helix</keyword>
<evidence type="ECO:0000313" key="4">
    <source>
        <dbReference type="Proteomes" id="UP000031549"/>
    </source>
</evidence>
<evidence type="ECO:0000313" key="3">
    <source>
        <dbReference type="EMBL" id="NEU71803.1"/>
    </source>
</evidence>
<proteinExistence type="predicted"/>
<dbReference type="EMBL" id="JTCM02000005">
    <property type="protein sequence ID" value="NEU71803.1"/>
    <property type="molecule type" value="Genomic_DNA"/>
</dbReference>
<dbReference type="Pfam" id="PF21537">
    <property type="entry name" value="DUF1980_C"/>
    <property type="match status" value="1"/>
</dbReference>
<sequence length="255" mass="29009">MTKKSPHFFKFSHFLDWLDVFGITAWAVLLLKYWLTEKLVLLVHPKYFWLVITNGFLLLFVALFKAWGLWRKHPTLPKTQHLSLFPPGWGSGLLLVIALLGLVISPQPLTSQAATQQEVTDFSIATSRVKPQAFRASTRPEDRSLVDWVKTLTTYAEPDSYIGQKAKVQGFVIHLKSLPDDFLMITRFVITHCAIDATPMGLPVKLTTSRQAYPPDTWLEIEGEMMTAELEGKRELTIQAKSIKPIPAPKNPYEY</sequence>
<protein>
    <submittedName>
        <fullName evidence="3">TIGR03943 family protein</fullName>
    </submittedName>
</protein>
<dbReference type="InterPro" id="IPR048447">
    <property type="entry name" value="DUF1980_C"/>
</dbReference>
<dbReference type="InterPro" id="IPR015402">
    <property type="entry name" value="DUF1980"/>
</dbReference>
<keyword evidence="1" id="KW-0812">Transmembrane</keyword>
<dbReference type="NCBIfam" id="TIGR03943">
    <property type="entry name" value="TIGR03943 family putative permease subunit"/>
    <property type="match status" value="1"/>
</dbReference>
<organism evidence="3 4">
    <name type="scientific">Hassallia byssoidea VB512170</name>
    <dbReference type="NCBI Taxonomy" id="1304833"/>
    <lineage>
        <taxon>Bacteria</taxon>
        <taxon>Bacillati</taxon>
        <taxon>Cyanobacteriota</taxon>
        <taxon>Cyanophyceae</taxon>
        <taxon>Nostocales</taxon>
        <taxon>Tolypothrichaceae</taxon>
        <taxon>Hassallia</taxon>
    </lineage>
</organism>